<dbReference type="InterPro" id="IPR017439">
    <property type="entry name" value="Amidohydrolase"/>
</dbReference>
<sequence length="364" mass="39786">MGASTSTGWASDSHSYDGNGVVAQFGTGKNPCVAIITGIDGVNIPDKTESSFKSKCENISHTAGNGYNTAMMLGVAKMFKEAEKQIDGTVKIIFQPKHESEEGAQQMIKEGVLTQSPQVDYMIGAQIDTKYETGKIVSTPGTFFGYKQTFKVTIQGRGGHSGVQTYAVDPIPPMATLFTKLSDYYAREVHFMPENIAFVTVGDVQSYNNATNVIPDKTSMTGTIRTYTMKAMEDSIKRITEMAKNIAMSYNCNASFKKIGDITPPIENDQTTYKVFEEAVSTASKKIEPSEPQLISSDFSYYYKSVPGVHFIVGAGDQNSFPMYSPYFAADPNSLVHGAAMITHATMKTMNHHNKDTEGNKDEL</sequence>
<dbReference type="GO" id="GO:0016787">
    <property type="term" value="F:hydrolase activity"/>
    <property type="evidence" value="ECO:0007669"/>
    <property type="project" value="UniProtKB-KW"/>
</dbReference>
<evidence type="ECO:0000313" key="2">
    <source>
        <dbReference type="EMBL" id="AZL94773.1"/>
    </source>
</evidence>
<protein>
    <submittedName>
        <fullName evidence="2">Amidohydrolase</fullName>
    </submittedName>
</protein>
<dbReference type="PANTHER" id="PTHR11014:SF63">
    <property type="entry name" value="METALLOPEPTIDASE, PUTATIVE (AFU_ORTHOLOGUE AFUA_6G09600)-RELATED"/>
    <property type="match status" value="1"/>
</dbReference>
<dbReference type="InterPro" id="IPR036264">
    <property type="entry name" value="Bact_exopeptidase_dim_dom"/>
</dbReference>
<dbReference type="SUPFAM" id="SSF55031">
    <property type="entry name" value="Bacterial exopeptidase dimerisation domain"/>
    <property type="match status" value="1"/>
</dbReference>
<dbReference type="EMBL" id="MK266236">
    <property type="protein sequence ID" value="AZL94773.1"/>
    <property type="molecule type" value="mRNA"/>
</dbReference>
<keyword evidence="2" id="KW-0378">Hydrolase</keyword>
<dbReference type="PANTHER" id="PTHR11014">
    <property type="entry name" value="PEPTIDASE M20 FAMILY MEMBER"/>
    <property type="match status" value="1"/>
</dbReference>
<organism evidence="2">
    <name type="scientific">Nephromyces sp. MMRI</name>
    <dbReference type="NCBI Taxonomy" id="2496275"/>
    <lineage>
        <taxon>Eukaryota</taxon>
        <taxon>Sar</taxon>
        <taxon>Alveolata</taxon>
        <taxon>Apicomplexa</taxon>
        <taxon>Aconoidasida</taxon>
        <taxon>Nephromycida</taxon>
        <taxon>Nephromyces</taxon>
    </lineage>
</organism>
<dbReference type="AlphaFoldDB" id="A0A3Q8UC86"/>
<dbReference type="InterPro" id="IPR002933">
    <property type="entry name" value="Peptidase_M20"/>
</dbReference>
<proteinExistence type="evidence at transcript level"/>
<dbReference type="Gene3D" id="3.40.630.10">
    <property type="entry name" value="Zn peptidases"/>
    <property type="match status" value="1"/>
</dbReference>
<reference evidence="2" key="1">
    <citation type="journal article" date="2018" name="Genome Biol. Evol.">
        <title>Nephromyces encodes a urate metabolism pathway and predicted peroxisomes, demonstrating these are not ancient losses of apicomplexans.</title>
        <authorList>
            <person name="Paight C."/>
            <person name="Slamovits C.H."/>
            <person name="Saffo M.B."/>
            <person name="Lane C.E."/>
        </authorList>
    </citation>
    <scope>NUCLEOTIDE SEQUENCE</scope>
    <source>
        <strain evidence="2">Neph467</strain>
    </source>
</reference>
<dbReference type="Pfam" id="PF01546">
    <property type="entry name" value="Peptidase_M20"/>
    <property type="match status" value="1"/>
</dbReference>
<name>A0A3Q8UC86_9APIC</name>
<dbReference type="NCBIfam" id="TIGR01891">
    <property type="entry name" value="amidohydrolases"/>
    <property type="match status" value="1"/>
</dbReference>
<feature type="domain" description="Peptidase M20 dimerisation" evidence="1">
    <location>
        <begin position="149"/>
        <end position="248"/>
    </location>
</feature>
<dbReference type="InterPro" id="IPR011650">
    <property type="entry name" value="Peptidase_M20_dimer"/>
</dbReference>
<dbReference type="Pfam" id="PF07687">
    <property type="entry name" value="M20_dimer"/>
    <property type="match status" value="1"/>
</dbReference>
<dbReference type="Gene3D" id="3.30.70.360">
    <property type="match status" value="1"/>
</dbReference>
<dbReference type="SUPFAM" id="SSF53187">
    <property type="entry name" value="Zn-dependent exopeptidases"/>
    <property type="match status" value="1"/>
</dbReference>
<accession>A0A3Q8UC86</accession>
<evidence type="ECO:0000259" key="1">
    <source>
        <dbReference type="Pfam" id="PF07687"/>
    </source>
</evidence>